<dbReference type="GO" id="GO:0043565">
    <property type="term" value="F:sequence-specific DNA binding"/>
    <property type="evidence" value="ECO:0007669"/>
    <property type="project" value="InterPro"/>
</dbReference>
<organism evidence="1 2">
    <name type="scientific">Candidatus Aphodoplasma excrementigallinarum</name>
    <dbReference type="NCBI Taxonomy" id="2840673"/>
    <lineage>
        <taxon>Bacteria</taxon>
        <taxon>Bacillati</taxon>
        <taxon>Bacillota</taxon>
        <taxon>Clostridia</taxon>
        <taxon>Eubacteriales</taxon>
        <taxon>Candidatus Aphodoplasma</taxon>
    </lineage>
</organism>
<dbReference type="InterPro" id="IPR038116">
    <property type="entry name" value="TrpR-like_sf"/>
</dbReference>
<protein>
    <submittedName>
        <fullName evidence="1">TrpR-like protein, YerC/YecD</fullName>
    </submittedName>
</protein>
<evidence type="ECO:0000313" key="2">
    <source>
        <dbReference type="Proteomes" id="UP000886743"/>
    </source>
</evidence>
<dbReference type="NCBIfam" id="TIGR02531">
    <property type="entry name" value="yecD_yerC"/>
    <property type="match status" value="1"/>
</dbReference>
<dbReference type="PANTHER" id="PTHR40080:SF1">
    <property type="entry name" value="TRPR-LIKE PROTEIN YERC_YECD"/>
    <property type="match status" value="1"/>
</dbReference>
<dbReference type="InterPro" id="IPR000831">
    <property type="entry name" value="Trp_repress"/>
</dbReference>
<dbReference type="Pfam" id="PF01371">
    <property type="entry name" value="Trp_repressor"/>
    <property type="match status" value="1"/>
</dbReference>
<comment type="caution">
    <text evidence="1">The sequence shown here is derived from an EMBL/GenBank/DDBJ whole genome shotgun (WGS) entry which is preliminary data.</text>
</comment>
<dbReference type="InterPro" id="IPR013368">
    <property type="entry name" value="YecD_YerC"/>
</dbReference>
<dbReference type="SUPFAM" id="SSF48295">
    <property type="entry name" value="TrpR-like"/>
    <property type="match status" value="1"/>
</dbReference>
<evidence type="ECO:0000313" key="1">
    <source>
        <dbReference type="EMBL" id="HIV02180.1"/>
    </source>
</evidence>
<reference evidence="1" key="2">
    <citation type="journal article" date="2021" name="PeerJ">
        <title>Extensive microbial diversity within the chicken gut microbiome revealed by metagenomics and culture.</title>
        <authorList>
            <person name="Gilroy R."/>
            <person name="Ravi A."/>
            <person name="Getino M."/>
            <person name="Pursley I."/>
            <person name="Horton D.L."/>
            <person name="Alikhan N.F."/>
            <person name="Baker D."/>
            <person name="Gharbi K."/>
            <person name="Hall N."/>
            <person name="Watson M."/>
            <person name="Adriaenssens E.M."/>
            <person name="Foster-Nyarko E."/>
            <person name="Jarju S."/>
            <person name="Secka A."/>
            <person name="Antonio M."/>
            <person name="Oren A."/>
            <person name="Chaudhuri R.R."/>
            <person name="La Ragione R."/>
            <person name="Hildebrand F."/>
            <person name="Pallen M.J."/>
        </authorList>
    </citation>
    <scope>NUCLEOTIDE SEQUENCE</scope>
    <source>
        <strain evidence="1">4920</strain>
    </source>
</reference>
<dbReference type="InterPro" id="IPR010921">
    <property type="entry name" value="Trp_repressor/repl_initiator"/>
</dbReference>
<dbReference type="EMBL" id="DVOF01000038">
    <property type="protein sequence ID" value="HIV02180.1"/>
    <property type="molecule type" value="Genomic_DNA"/>
</dbReference>
<gene>
    <name evidence="1" type="ORF">IAC74_01295</name>
</gene>
<proteinExistence type="predicted"/>
<dbReference type="GO" id="GO:0003700">
    <property type="term" value="F:DNA-binding transcription factor activity"/>
    <property type="evidence" value="ECO:0007669"/>
    <property type="project" value="InterPro"/>
</dbReference>
<dbReference type="Proteomes" id="UP000886743">
    <property type="component" value="Unassembled WGS sequence"/>
</dbReference>
<sequence length="103" mass="11351">MNAKHKKIDTKMLMECILSLKTPEECEAFFLDLCTMSELSAMVQRLEVAQLLRQDMVYNAIVAKTGASSATISRVARCLNYGTGGYSLALERAEQEIGAKDGE</sequence>
<dbReference type="PIRSF" id="PIRSF012508">
    <property type="entry name" value="YerC"/>
    <property type="match status" value="1"/>
</dbReference>
<name>A0A9D1NFZ9_9FIRM</name>
<accession>A0A9D1NFZ9</accession>
<dbReference type="AlphaFoldDB" id="A0A9D1NFZ9"/>
<dbReference type="Gene3D" id="1.10.1270.10">
    <property type="entry name" value="TrpR-like"/>
    <property type="match status" value="1"/>
</dbReference>
<reference evidence="1" key="1">
    <citation type="submission" date="2020-10" db="EMBL/GenBank/DDBJ databases">
        <authorList>
            <person name="Gilroy R."/>
        </authorList>
    </citation>
    <scope>NUCLEOTIDE SEQUENCE</scope>
    <source>
        <strain evidence="1">4920</strain>
    </source>
</reference>
<dbReference type="PANTHER" id="PTHR40080">
    <property type="entry name" value="LMO1763 PROTEIN"/>
    <property type="match status" value="1"/>
</dbReference>